<accession>A0ABT0L8A4</accession>
<comment type="similarity">
    <text evidence="1 8 9">Belongs to the FGGY kinase family.</text>
</comment>
<gene>
    <name evidence="8 10 13" type="primary">xylB</name>
    <name evidence="13" type="ORF">L2764_05345</name>
</gene>
<dbReference type="InterPro" id="IPR018483">
    <property type="entry name" value="Carb_kinase_FGGY_CS"/>
</dbReference>
<feature type="binding site" evidence="8">
    <location>
        <begin position="77"/>
        <end position="78"/>
    </location>
    <ligand>
        <name>substrate</name>
    </ligand>
</feature>
<dbReference type="SUPFAM" id="SSF53067">
    <property type="entry name" value="Actin-like ATPase domain"/>
    <property type="match status" value="2"/>
</dbReference>
<organism evidence="13 14">
    <name type="scientific">Shewanella surugensis</name>
    <dbReference type="NCBI Taxonomy" id="212020"/>
    <lineage>
        <taxon>Bacteria</taxon>
        <taxon>Pseudomonadati</taxon>
        <taxon>Pseudomonadota</taxon>
        <taxon>Gammaproteobacteria</taxon>
        <taxon>Alteromonadales</taxon>
        <taxon>Shewanellaceae</taxon>
        <taxon>Shewanella</taxon>
    </lineage>
</organism>
<evidence type="ECO:0000256" key="10">
    <source>
        <dbReference type="RuleBase" id="RU364073"/>
    </source>
</evidence>
<dbReference type="NCBIfam" id="TIGR01312">
    <property type="entry name" value="XylB"/>
    <property type="match status" value="1"/>
</dbReference>
<evidence type="ECO:0000313" key="13">
    <source>
        <dbReference type="EMBL" id="MCL1123922.1"/>
    </source>
</evidence>
<dbReference type="PANTHER" id="PTHR43095">
    <property type="entry name" value="SUGAR KINASE"/>
    <property type="match status" value="1"/>
</dbReference>
<dbReference type="PROSITE" id="PS00445">
    <property type="entry name" value="FGGY_KINASES_2"/>
    <property type="match status" value="1"/>
</dbReference>
<dbReference type="GO" id="GO:0004856">
    <property type="term" value="F:D-xylulokinase activity"/>
    <property type="evidence" value="ECO:0007669"/>
    <property type="project" value="UniProtKB-EC"/>
</dbReference>
<evidence type="ECO:0000256" key="2">
    <source>
        <dbReference type="ARBA" id="ARBA00022629"/>
    </source>
</evidence>
<keyword evidence="3 8" id="KW-0808">Transferase</keyword>
<dbReference type="Proteomes" id="UP001203423">
    <property type="component" value="Unassembled WGS sequence"/>
</dbReference>
<dbReference type="InterPro" id="IPR018484">
    <property type="entry name" value="FGGY_N"/>
</dbReference>
<evidence type="ECO:0000256" key="4">
    <source>
        <dbReference type="ARBA" id="ARBA00022741"/>
    </source>
</evidence>
<dbReference type="Pfam" id="PF02782">
    <property type="entry name" value="FGGY_C"/>
    <property type="match status" value="1"/>
</dbReference>
<keyword evidence="7 8" id="KW-0119">Carbohydrate metabolism</keyword>
<reference evidence="13 14" key="1">
    <citation type="submission" date="2022-01" db="EMBL/GenBank/DDBJ databases">
        <title>Whole genome-based taxonomy of the Shewanellaceae.</title>
        <authorList>
            <person name="Martin-Rodriguez A.J."/>
        </authorList>
    </citation>
    <scope>NUCLEOTIDE SEQUENCE [LARGE SCALE GENOMIC DNA]</scope>
    <source>
        <strain evidence="13 14">DSM 17177</strain>
    </source>
</reference>
<evidence type="ECO:0000259" key="12">
    <source>
        <dbReference type="Pfam" id="PF02782"/>
    </source>
</evidence>
<dbReference type="HAMAP" id="MF_02220">
    <property type="entry name" value="XylB"/>
    <property type="match status" value="1"/>
</dbReference>
<evidence type="ECO:0000256" key="1">
    <source>
        <dbReference type="ARBA" id="ARBA00009156"/>
    </source>
</evidence>
<dbReference type="InterPro" id="IPR050406">
    <property type="entry name" value="FGGY_Carb_Kinase"/>
</dbReference>
<keyword evidence="2 8" id="KW-0859">Xylose metabolism</keyword>
<evidence type="ECO:0000256" key="3">
    <source>
        <dbReference type="ARBA" id="ARBA00022679"/>
    </source>
</evidence>
<keyword evidence="6 8" id="KW-0067">ATP-binding</keyword>
<comment type="catalytic activity">
    <reaction evidence="8 10">
        <text>D-xylulose + ATP = D-xylulose 5-phosphate + ADP + H(+)</text>
        <dbReference type="Rhea" id="RHEA:10964"/>
        <dbReference type="ChEBI" id="CHEBI:15378"/>
        <dbReference type="ChEBI" id="CHEBI:17140"/>
        <dbReference type="ChEBI" id="CHEBI:30616"/>
        <dbReference type="ChEBI" id="CHEBI:57737"/>
        <dbReference type="ChEBI" id="CHEBI:456216"/>
        <dbReference type="EC" id="2.7.1.17"/>
    </reaction>
</comment>
<dbReference type="InterPro" id="IPR018485">
    <property type="entry name" value="FGGY_C"/>
</dbReference>
<dbReference type="InterPro" id="IPR043129">
    <property type="entry name" value="ATPase_NBD"/>
</dbReference>
<keyword evidence="4 8" id="KW-0547">Nucleotide-binding</keyword>
<dbReference type="Gene3D" id="3.30.420.40">
    <property type="match status" value="2"/>
</dbReference>
<dbReference type="PIRSF" id="PIRSF000538">
    <property type="entry name" value="GlpK"/>
    <property type="match status" value="1"/>
</dbReference>
<dbReference type="EMBL" id="JAKIKS010000014">
    <property type="protein sequence ID" value="MCL1123922.1"/>
    <property type="molecule type" value="Genomic_DNA"/>
</dbReference>
<evidence type="ECO:0000256" key="6">
    <source>
        <dbReference type="ARBA" id="ARBA00022840"/>
    </source>
</evidence>
<proteinExistence type="inferred from homology"/>
<dbReference type="EC" id="2.7.1.17" evidence="8 10"/>
<feature type="active site" description="Proton acceptor" evidence="8">
    <location>
        <position position="233"/>
    </location>
</feature>
<comment type="caution">
    <text evidence="13">The sequence shown here is derived from an EMBL/GenBank/DDBJ whole genome shotgun (WGS) entry which is preliminary data.</text>
</comment>
<evidence type="ECO:0000259" key="11">
    <source>
        <dbReference type="Pfam" id="PF00370"/>
    </source>
</evidence>
<evidence type="ECO:0000256" key="8">
    <source>
        <dbReference type="HAMAP-Rule" id="MF_02220"/>
    </source>
</evidence>
<evidence type="ECO:0000256" key="9">
    <source>
        <dbReference type="RuleBase" id="RU003733"/>
    </source>
</evidence>
<evidence type="ECO:0000313" key="14">
    <source>
        <dbReference type="Proteomes" id="UP001203423"/>
    </source>
</evidence>
<dbReference type="PANTHER" id="PTHR43095:SF6">
    <property type="entry name" value="XYLULOSE KINASE"/>
    <property type="match status" value="1"/>
</dbReference>
<evidence type="ECO:0000256" key="5">
    <source>
        <dbReference type="ARBA" id="ARBA00022777"/>
    </source>
</evidence>
<comment type="function">
    <text evidence="8">Catalyzes the phosphorylation of D-xylulose to D-xylulose 5-phosphate.</text>
</comment>
<keyword evidence="14" id="KW-1185">Reference proteome</keyword>
<dbReference type="PROSITE" id="PS00933">
    <property type="entry name" value="FGGY_KINASES_1"/>
    <property type="match status" value="1"/>
</dbReference>
<keyword evidence="5 8" id="KW-0418">Kinase</keyword>
<name>A0ABT0L8A4_9GAMM</name>
<dbReference type="InterPro" id="IPR006000">
    <property type="entry name" value="Xylulokinase"/>
</dbReference>
<feature type="site" description="Important for activity" evidence="8">
    <location>
        <position position="6"/>
    </location>
</feature>
<protein>
    <recommendedName>
        <fullName evidence="8 10">Xylulose kinase</fullName>
        <shortName evidence="8 10">Xylulokinase</shortName>
        <ecNumber evidence="8 10">2.7.1.17</ecNumber>
    </recommendedName>
</protein>
<evidence type="ECO:0000256" key="7">
    <source>
        <dbReference type="ARBA" id="ARBA00023277"/>
    </source>
</evidence>
<dbReference type="CDD" id="cd07808">
    <property type="entry name" value="ASKHA_NBD_FGGY_EcXK-like"/>
    <property type="match status" value="1"/>
</dbReference>
<dbReference type="RefSeq" id="WP_248939206.1">
    <property type="nucleotide sequence ID" value="NZ_JAKIKS010000014.1"/>
</dbReference>
<feature type="domain" description="Carbohydrate kinase FGGY C-terminal" evidence="12">
    <location>
        <begin position="250"/>
        <end position="436"/>
    </location>
</feature>
<dbReference type="InterPro" id="IPR000577">
    <property type="entry name" value="Carb_kinase_FGGY"/>
</dbReference>
<sequence length="484" mass="53397">MYLGIDLGTSAIKVVLLADDNQPIAIEEQVLSISRPQLLWSEQSPDAWWNALLATLDRLSLKQALVDVKGIGLTGQMHGATLLDNKAQLLRPAILWNDGRSAFECQEIEAQLPQARMLCSNQMMPGFTAPKLLWVKKHEPEIFDKVHKVLLPKDYLRFKLSGEFSSDLSDASGTGWLNVKQRQWSEELLNVTGMTIEQMPKLYEGNEISGYLQHHLAKRWKMHCVPIVAGAGDNAAGALGVGICKPRQSMLSLGTSGVYFVVSDGAKQNPDAGVHSFCHALPNQWHLMSVILSAASCLDWFAHMIGPLSVSQLLQEVETSTLSSPASLLFLPYLSGERTPHNNPNAKGVFLGLSHSTTRADMTKAVLEGVSYALADGFRALHEVQPDVEFISLIGGGSKSVYWRQLLANVLGKQVEYREGGEIGPALGAARLAKYALMPNNKVSDIFPLPKLIACYEPELSLYREHLENRAKFSELYRSLIHLF</sequence>
<feature type="domain" description="Carbohydrate kinase FGGY N-terminal" evidence="11">
    <location>
        <begin position="1"/>
        <end position="240"/>
    </location>
</feature>
<dbReference type="Pfam" id="PF00370">
    <property type="entry name" value="FGGY_N"/>
    <property type="match status" value="1"/>
</dbReference>